<dbReference type="EMBL" id="JAKJXO020000022">
    <property type="protein sequence ID" value="KAL1592019.1"/>
    <property type="molecule type" value="Genomic_DNA"/>
</dbReference>
<dbReference type="InterPro" id="IPR001841">
    <property type="entry name" value="Znf_RING"/>
</dbReference>
<evidence type="ECO:0000313" key="4">
    <source>
        <dbReference type="Proteomes" id="UP001521785"/>
    </source>
</evidence>
<gene>
    <name evidence="3" type="ORF">SLS60_011611</name>
</gene>
<feature type="domain" description="RING-type" evidence="2">
    <location>
        <begin position="418"/>
        <end position="463"/>
    </location>
</feature>
<evidence type="ECO:0000313" key="3">
    <source>
        <dbReference type="EMBL" id="KAL1592019.1"/>
    </source>
</evidence>
<dbReference type="CDD" id="cd16448">
    <property type="entry name" value="RING-H2"/>
    <property type="match status" value="1"/>
</dbReference>
<accession>A0ABR3QJC1</accession>
<keyword evidence="1" id="KW-0863">Zinc-finger</keyword>
<organism evidence="3 4">
    <name type="scientific">Paraconiothyrium brasiliense</name>
    <dbReference type="NCBI Taxonomy" id="300254"/>
    <lineage>
        <taxon>Eukaryota</taxon>
        <taxon>Fungi</taxon>
        <taxon>Dikarya</taxon>
        <taxon>Ascomycota</taxon>
        <taxon>Pezizomycotina</taxon>
        <taxon>Dothideomycetes</taxon>
        <taxon>Pleosporomycetidae</taxon>
        <taxon>Pleosporales</taxon>
        <taxon>Massarineae</taxon>
        <taxon>Didymosphaeriaceae</taxon>
        <taxon>Paraconiothyrium</taxon>
    </lineage>
</organism>
<evidence type="ECO:0000256" key="1">
    <source>
        <dbReference type="PROSITE-ProRule" id="PRU00175"/>
    </source>
</evidence>
<comment type="caution">
    <text evidence="3">The sequence shown here is derived from an EMBL/GenBank/DDBJ whole genome shotgun (WGS) entry which is preliminary data.</text>
</comment>
<evidence type="ECO:0000259" key="2">
    <source>
        <dbReference type="PROSITE" id="PS50089"/>
    </source>
</evidence>
<keyword evidence="4" id="KW-1185">Reference proteome</keyword>
<reference evidence="3 4" key="1">
    <citation type="submission" date="2024-02" db="EMBL/GenBank/DDBJ databases">
        <title>De novo assembly and annotation of 12 fungi associated with fruit tree decline syndrome in Ontario, Canada.</title>
        <authorList>
            <person name="Sulman M."/>
            <person name="Ellouze W."/>
            <person name="Ilyukhin E."/>
        </authorList>
    </citation>
    <scope>NUCLEOTIDE SEQUENCE [LARGE SCALE GENOMIC DNA]</scope>
    <source>
        <strain evidence="3 4">M42-189</strain>
    </source>
</reference>
<dbReference type="Proteomes" id="UP001521785">
    <property type="component" value="Unassembled WGS sequence"/>
</dbReference>
<dbReference type="InterPro" id="IPR013083">
    <property type="entry name" value="Znf_RING/FYVE/PHD"/>
</dbReference>
<proteinExistence type="predicted"/>
<dbReference type="SUPFAM" id="SSF57850">
    <property type="entry name" value="RING/U-box"/>
    <property type="match status" value="1"/>
</dbReference>
<protein>
    <recommendedName>
        <fullName evidence="2">RING-type domain-containing protein</fullName>
    </recommendedName>
</protein>
<dbReference type="PROSITE" id="PS50089">
    <property type="entry name" value="ZF_RING_2"/>
    <property type="match status" value="1"/>
</dbReference>
<sequence length="476" mass="53957">MASAAPPMTTPAFQAELTDGLSREHLPQLARCLSYIEEAHGFDTDQSDSVLITFVNAYSFMLHETGHVKDVQSFGDMLPVEYENYKKLFLHFVAVERRLHNRTTTSKNYTLPSFEALWQELLDSFDHIGSIVHGTFNDGHVDVCSYQQYRGKTLRAYRWFAFQYLQKCDLKYTQRIENILDNQPVYTDLPSDYDRYVSNRLAGQDPFFGLTDALRPFIHDTHRTALVLTLFGKVLALTLDLFGVTSYTPSTQQVNVLLDACARTWGESVEIFLTGVPRSVRVAWSAVNARGVGEALVHRCRELVQQHGASNVGWFLHVWAFGAAITALSNENPAHGEWLKQMLRTWPAIPSGLIDQPLSPEVSFVLPQFSSYILDRRELEAANRDVNMQDVLFEPAGEALNPLDHTDMIQPFNKDDLCVVCQCEFEDEATVKLRNCDHIMHLECVRSLINGIEPSSNLCPLDRKEICPPRPRSAVI</sequence>
<keyword evidence="1" id="KW-0479">Metal-binding</keyword>
<keyword evidence="1" id="KW-0862">Zinc</keyword>
<dbReference type="Gene3D" id="3.30.40.10">
    <property type="entry name" value="Zinc/RING finger domain, C3HC4 (zinc finger)"/>
    <property type="match status" value="1"/>
</dbReference>
<name>A0ABR3QJC1_9PLEO</name>
<dbReference type="Pfam" id="PF13639">
    <property type="entry name" value="zf-RING_2"/>
    <property type="match status" value="1"/>
</dbReference>